<dbReference type="InterPro" id="IPR018062">
    <property type="entry name" value="HTH_AraC-typ_CS"/>
</dbReference>
<dbReference type="PANTHER" id="PTHR43280">
    <property type="entry name" value="ARAC-FAMILY TRANSCRIPTIONAL REGULATOR"/>
    <property type="match status" value="1"/>
</dbReference>
<dbReference type="InterPro" id="IPR018060">
    <property type="entry name" value="HTH_AraC"/>
</dbReference>
<evidence type="ECO:0000256" key="1">
    <source>
        <dbReference type="ARBA" id="ARBA00023015"/>
    </source>
</evidence>
<comment type="caution">
    <text evidence="5">The sequence shown here is derived from an EMBL/GenBank/DDBJ whole genome shotgun (WGS) entry which is preliminary data.</text>
</comment>
<protein>
    <submittedName>
        <fullName evidence="5">AraC family transcriptional regulator</fullName>
    </submittedName>
</protein>
<accession>A0A5C4T390</accession>
<keyword evidence="2" id="KW-0238">DNA-binding</keyword>
<sequence length="285" mass="32778">MRRISMHLRKIDFLDFSKEQGKESGGGIHPYPEILFILEGTARLQWIDRDYTATSPSLFLLPPNTPHMLSNKSDYCRFGFIELDMEGSSSFPNLEQAYLWNGMQPANPAQWPATVLIYETALQIRDNLSPNNPYRSIAKDLIMLDIRKLLLLVSCFLQTRKAGLVTPSPAAVFPDKTRTSERIHTVIRYMESNYQHPLTVNVLASEAYLDVSYFIRSFHKIVGKTPLQYLHDLRLNAAICFLSTTTMSIQDITNEVGFQSIHYFSRLFKQKYGVSPSLWRTRQIC</sequence>
<evidence type="ECO:0000313" key="5">
    <source>
        <dbReference type="EMBL" id="TNJ63356.1"/>
    </source>
</evidence>
<name>A0A5C4T390_9BACL</name>
<dbReference type="PRINTS" id="PR00032">
    <property type="entry name" value="HTHARAC"/>
</dbReference>
<keyword evidence="1" id="KW-0805">Transcription regulation</keyword>
<dbReference type="PROSITE" id="PS00041">
    <property type="entry name" value="HTH_ARAC_FAMILY_1"/>
    <property type="match status" value="1"/>
</dbReference>
<evidence type="ECO:0000313" key="6">
    <source>
        <dbReference type="Proteomes" id="UP000307943"/>
    </source>
</evidence>
<dbReference type="SMART" id="SM00342">
    <property type="entry name" value="HTH_ARAC"/>
    <property type="match status" value="1"/>
</dbReference>
<keyword evidence="3" id="KW-0804">Transcription</keyword>
<dbReference type="SUPFAM" id="SSF51182">
    <property type="entry name" value="RmlC-like cupins"/>
    <property type="match status" value="1"/>
</dbReference>
<dbReference type="EMBL" id="VDCQ01000044">
    <property type="protein sequence ID" value="TNJ63356.1"/>
    <property type="molecule type" value="Genomic_DNA"/>
</dbReference>
<dbReference type="InterPro" id="IPR009057">
    <property type="entry name" value="Homeodomain-like_sf"/>
</dbReference>
<dbReference type="InterPro" id="IPR011051">
    <property type="entry name" value="RmlC_Cupin_sf"/>
</dbReference>
<dbReference type="InterPro" id="IPR020449">
    <property type="entry name" value="Tscrpt_reg_AraC-type_HTH"/>
</dbReference>
<dbReference type="Gene3D" id="1.10.10.60">
    <property type="entry name" value="Homeodomain-like"/>
    <property type="match status" value="2"/>
</dbReference>
<dbReference type="AlphaFoldDB" id="A0A5C4T390"/>
<dbReference type="SUPFAM" id="SSF46689">
    <property type="entry name" value="Homeodomain-like"/>
    <property type="match status" value="2"/>
</dbReference>
<organism evidence="5 6">
    <name type="scientific">Paenibacillus hemerocallicola</name>
    <dbReference type="NCBI Taxonomy" id="1172614"/>
    <lineage>
        <taxon>Bacteria</taxon>
        <taxon>Bacillati</taxon>
        <taxon>Bacillota</taxon>
        <taxon>Bacilli</taxon>
        <taxon>Bacillales</taxon>
        <taxon>Paenibacillaceae</taxon>
        <taxon>Paenibacillus</taxon>
    </lineage>
</organism>
<dbReference type="Gene3D" id="2.60.120.10">
    <property type="entry name" value="Jelly Rolls"/>
    <property type="match status" value="1"/>
</dbReference>
<dbReference type="Pfam" id="PF12833">
    <property type="entry name" value="HTH_18"/>
    <property type="match status" value="1"/>
</dbReference>
<gene>
    <name evidence="5" type="ORF">FE784_25900</name>
</gene>
<evidence type="ECO:0000256" key="3">
    <source>
        <dbReference type="ARBA" id="ARBA00023163"/>
    </source>
</evidence>
<dbReference type="OrthoDB" id="2566489at2"/>
<keyword evidence="6" id="KW-1185">Reference proteome</keyword>
<dbReference type="Proteomes" id="UP000307943">
    <property type="component" value="Unassembled WGS sequence"/>
</dbReference>
<dbReference type="Pfam" id="PF02311">
    <property type="entry name" value="AraC_binding"/>
    <property type="match status" value="1"/>
</dbReference>
<dbReference type="InterPro" id="IPR003313">
    <property type="entry name" value="AraC-bd"/>
</dbReference>
<reference evidence="5 6" key="1">
    <citation type="submission" date="2019-05" db="EMBL/GenBank/DDBJ databases">
        <title>We sequenced the genome of Paenibacillus hemerocallicola KCTC 33185 for further insight into its adaptation and study the phylogeny of Paenibacillus.</title>
        <authorList>
            <person name="Narsing Rao M.P."/>
        </authorList>
    </citation>
    <scope>NUCLEOTIDE SEQUENCE [LARGE SCALE GENOMIC DNA]</scope>
    <source>
        <strain evidence="5 6">KCTC 33185</strain>
    </source>
</reference>
<dbReference type="GO" id="GO:0043565">
    <property type="term" value="F:sequence-specific DNA binding"/>
    <property type="evidence" value="ECO:0007669"/>
    <property type="project" value="InterPro"/>
</dbReference>
<feature type="domain" description="HTH araC/xylS-type" evidence="4">
    <location>
        <begin position="184"/>
        <end position="282"/>
    </location>
</feature>
<evidence type="ECO:0000256" key="2">
    <source>
        <dbReference type="ARBA" id="ARBA00023125"/>
    </source>
</evidence>
<dbReference type="PROSITE" id="PS01124">
    <property type="entry name" value="HTH_ARAC_FAMILY_2"/>
    <property type="match status" value="1"/>
</dbReference>
<proteinExistence type="predicted"/>
<dbReference type="GO" id="GO:0003700">
    <property type="term" value="F:DNA-binding transcription factor activity"/>
    <property type="evidence" value="ECO:0007669"/>
    <property type="project" value="InterPro"/>
</dbReference>
<dbReference type="InterPro" id="IPR014710">
    <property type="entry name" value="RmlC-like_jellyroll"/>
</dbReference>
<dbReference type="PANTHER" id="PTHR43280:SF2">
    <property type="entry name" value="HTH-TYPE TRANSCRIPTIONAL REGULATOR EXSA"/>
    <property type="match status" value="1"/>
</dbReference>
<evidence type="ECO:0000259" key="4">
    <source>
        <dbReference type="PROSITE" id="PS01124"/>
    </source>
</evidence>